<keyword evidence="3" id="KW-1185">Reference proteome</keyword>
<dbReference type="InterPro" id="IPR038404">
    <property type="entry name" value="TRAP_DctP_sf"/>
</dbReference>
<feature type="non-terminal residue" evidence="2">
    <location>
        <position position="1"/>
    </location>
</feature>
<dbReference type="AlphaFoldDB" id="A6DQZ1"/>
<protein>
    <submittedName>
        <fullName evidence="2">TRAP dicarboxylate transporter, DctP subunit</fullName>
    </submittedName>
</protein>
<dbReference type="InterPro" id="IPR018389">
    <property type="entry name" value="DctP_fam"/>
</dbReference>
<dbReference type="Pfam" id="PF03480">
    <property type="entry name" value="DctP"/>
    <property type="match status" value="1"/>
</dbReference>
<organism evidence="2 3">
    <name type="scientific">Lentisphaera araneosa HTCC2155</name>
    <dbReference type="NCBI Taxonomy" id="313628"/>
    <lineage>
        <taxon>Bacteria</taxon>
        <taxon>Pseudomonadati</taxon>
        <taxon>Lentisphaerota</taxon>
        <taxon>Lentisphaeria</taxon>
        <taxon>Lentisphaerales</taxon>
        <taxon>Lentisphaeraceae</taxon>
        <taxon>Lentisphaera</taxon>
    </lineage>
</organism>
<dbReference type="eggNOG" id="COG1638">
    <property type="taxonomic scope" value="Bacteria"/>
</dbReference>
<dbReference type="EMBL" id="ABCK01000022">
    <property type="protein sequence ID" value="EDM25879.1"/>
    <property type="molecule type" value="Genomic_DNA"/>
</dbReference>
<sequence>CINMTAHVRSWIYVVIGEVKLNSMPPELQAIVKQAAVDMQTYENELFLAEEEKLKEKLTKAGMTLVDSDQKAFAEIAKVAVMESLTAEQKALLEKIKN</sequence>
<accession>A6DQZ1</accession>
<gene>
    <name evidence="2" type="ORF">LNTAR_07549</name>
</gene>
<reference evidence="2 3" key="1">
    <citation type="journal article" date="2010" name="J. Bacteriol.">
        <title>Genome sequence of Lentisphaera araneosa HTCC2155T, the type species of the order Lentisphaerales in the phylum Lentisphaerae.</title>
        <authorList>
            <person name="Thrash J.C."/>
            <person name="Cho J.C."/>
            <person name="Vergin K.L."/>
            <person name="Morris R.M."/>
            <person name="Giovannoni S.J."/>
        </authorList>
    </citation>
    <scope>NUCLEOTIDE SEQUENCE [LARGE SCALE GENOMIC DNA]</scope>
    <source>
        <strain evidence="2 3">HTCC2155</strain>
    </source>
</reference>
<name>A6DQZ1_9BACT</name>
<comment type="caution">
    <text evidence="2">The sequence shown here is derived from an EMBL/GenBank/DDBJ whole genome shotgun (WGS) entry which is preliminary data.</text>
</comment>
<evidence type="ECO:0000313" key="3">
    <source>
        <dbReference type="Proteomes" id="UP000004947"/>
    </source>
</evidence>
<proteinExistence type="predicted"/>
<dbReference type="Proteomes" id="UP000004947">
    <property type="component" value="Unassembled WGS sequence"/>
</dbReference>
<dbReference type="STRING" id="313628.LNTAR_07549"/>
<evidence type="ECO:0000313" key="2">
    <source>
        <dbReference type="EMBL" id="EDM25879.1"/>
    </source>
</evidence>
<evidence type="ECO:0000256" key="1">
    <source>
        <dbReference type="ARBA" id="ARBA00022729"/>
    </source>
</evidence>
<keyword evidence="1" id="KW-0732">Signal</keyword>
<dbReference type="Gene3D" id="3.40.190.170">
    <property type="entry name" value="Bacterial extracellular solute-binding protein, family 7"/>
    <property type="match status" value="1"/>
</dbReference>
<dbReference type="GO" id="GO:0055085">
    <property type="term" value="P:transmembrane transport"/>
    <property type="evidence" value="ECO:0007669"/>
    <property type="project" value="InterPro"/>
</dbReference>